<dbReference type="Proteomes" id="UP000031549">
    <property type="component" value="Unassembled WGS sequence"/>
</dbReference>
<evidence type="ECO:0000256" key="1">
    <source>
        <dbReference type="SAM" id="MobiDB-lite"/>
    </source>
</evidence>
<evidence type="ECO:0000313" key="3">
    <source>
        <dbReference type="EMBL" id="NEU72247.1"/>
    </source>
</evidence>
<sequence>MFPKQTVSLLAVLSALIALPSGIARAGDIFVQTDNVQVSVGNDSGIRINNTPTHRFKSPRWLSAPIASPRGIVTAGNTIVETDDVMVDVDDYDDDDDDIRVNTIPRRTIIRTPARIYRPNNVRTYGIWKNPRSTASMRCRTSTQRHSSGRAVNRSYSSTTTTTCQ</sequence>
<evidence type="ECO:0000256" key="2">
    <source>
        <dbReference type="SAM" id="SignalP"/>
    </source>
</evidence>
<reference evidence="3 4" key="1">
    <citation type="journal article" date="2015" name="Genome Announc.">
        <title>Draft Genome Sequence of Cyanobacterium Hassallia byssoidea Strain VB512170, Isolated from Monuments in India.</title>
        <authorList>
            <person name="Singh D."/>
            <person name="Chandrababunaidu M.M."/>
            <person name="Panda A."/>
            <person name="Sen D."/>
            <person name="Bhattacharyya S."/>
            <person name="Adhikary S.P."/>
            <person name="Tripathy S."/>
        </authorList>
    </citation>
    <scope>NUCLEOTIDE SEQUENCE [LARGE SCALE GENOMIC DNA]</scope>
    <source>
        <strain evidence="3 4">VB512170</strain>
    </source>
</reference>
<keyword evidence="4" id="KW-1185">Reference proteome</keyword>
<protein>
    <submittedName>
        <fullName evidence="3">Uncharacterized protein</fullName>
    </submittedName>
</protein>
<gene>
    <name evidence="3" type="ORF">PI95_006580</name>
</gene>
<feature type="chain" id="PRO_5032922457" evidence="2">
    <location>
        <begin position="27"/>
        <end position="165"/>
    </location>
</feature>
<keyword evidence="2" id="KW-0732">Signal</keyword>
<name>A0A846H3S2_9CYAN</name>
<dbReference type="EMBL" id="JTCM02000008">
    <property type="protein sequence ID" value="NEU72247.1"/>
    <property type="molecule type" value="Genomic_DNA"/>
</dbReference>
<proteinExistence type="predicted"/>
<dbReference type="RefSeq" id="WP_039753288.1">
    <property type="nucleotide sequence ID" value="NZ_JTCM02000008.1"/>
</dbReference>
<accession>A0A846H3S2</accession>
<feature type="compositionally biased region" description="Polar residues" evidence="1">
    <location>
        <begin position="133"/>
        <end position="146"/>
    </location>
</feature>
<organism evidence="3 4">
    <name type="scientific">Hassallia byssoidea VB512170</name>
    <dbReference type="NCBI Taxonomy" id="1304833"/>
    <lineage>
        <taxon>Bacteria</taxon>
        <taxon>Bacillati</taxon>
        <taxon>Cyanobacteriota</taxon>
        <taxon>Cyanophyceae</taxon>
        <taxon>Nostocales</taxon>
        <taxon>Tolypothrichaceae</taxon>
        <taxon>Hassallia</taxon>
    </lineage>
</organism>
<comment type="caution">
    <text evidence="3">The sequence shown here is derived from an EMBL/GenBank/DDBJ whole genome shotgun (WGS) entry which is preliminary data.</text>
</comment>
<feature type="region of interest" description="Disordered" evidence="1">
    <location>
        <begin position="133"/>
        <end position="165"/>
    </location>
</feature>
<evidence type="ECO:0000313" key="4">
    <source>
        <dbReference type="Proteomes" id="UP000031549"/>
    </source>
</evidence>
<feature type="compositionally biased region" description="Polar residues" evidence="1">
    <location>
        <begin position="154"/>
        <end position="165"/>
    </location>
</feature>
<feature type="signal peptide" evidence="2">
    <location>
        <begin position="1"/>
        <end position="26"/>
    </location>
</feature>
<dbReference type="AlphaFoldDB" id="A0A846H3S2"/>